<dbReference type="PANTHER" id="PTHR37534">
    <property type="entry name" value="TRANSCRIPTIONAL ACTIVATOR PROTEIN UGA3"/>
    <property type="match status" value="1"/>
</dbReference>
<dbReference type="GO" id="GO:0003700">
    <property type="term" value="F:DNA-binding transcription factor activity"/>
    <property type="evidence" value="ECO:0007669"/>
    <property type="project" value="TreeGrafter"/>
</dbReference>
<accession>A0A0D2GUB7</accession>
<name>A0A0D2GUB7_9EURO</name>
<dbReference type="GO" id="GO:0045944">
    <property type="term" value="P:positive regulation of transcription by RNA polymerase II"/>
    <property type="evidence" value="ECO:0007669"/>
    <property type="project" value="TreeGrafter"/>
</dbReference>
<dbReference type="PANTHER" id="PTHR37534:SF2">
    <property type="entry name" value="N-ACETYLTRANSFERASE DOMAIN-CONTAINING PROTEIN"/>
    <property type="match status" value="1"/>
</dbReference>
<evidence type="ECO:0000256" key="1">
    <source>
        <dbReference type="ARBA" id="ARBA00023242"/>
    </source>
</evidence>
<reference evidence="3 4" key="1">
    <citation type="submission" date="2015-01" db="EMBL/GenBank/DDBJ databases">
        <title>The Genome Sequence of Rhinocladiella mackenzie CBS 650.93.</title>
        <authorList>
            <consortium name="The Broad Institute Genomics Platform"/>
            <person name="Cuomo C."/>
            <person name="de Hoog S."/>
            <person name="Gorbushina A."/>
            <person name="Stielow B."/>
            <person name="Teixiera M."/>
            <person name="Abouelleil A."/>
            <person name="Chapman S.B."/>
            <person name="Priest M."/>
            <person name="Young S.K."/>
            <person name="Wortman J."/>
            <person name="Nusbaum C."/>
            <person name="Birren B."/>
        </authorList>
    </citation>
    <scope>NUCLEOTIDE SEQUENCE [LARGE SCALE GENOMIC DNA]</scope>
    <source>
        <strain evidence="3 4">CBS 650.93</strain>
    </source>
</reference>
<proteinExistence type="predicted"/>
<dbReference type="GeneID" id="25295913"/>
<sequence length="471" mass="52293">MDSISHLWDQSQLGQVDRGNQQSRPIIPLSNLSGQSMVPSRQHLSLPGPERFSPGLISRGNISFDTTGSASTTLSPPSFRNILAHTPNPRRQRTIGPTDPVIDELSHRPLEQEEIDLLTYYRYQIAPRLDLGVGDSYFSVRALHRAEHVPTLYQSILALSSLSYRAGNGTTINDYASHAKQTMLLADEEDRSTATILLAVRDIILTPPRYWQVRLATLQRNPSLTYSRLLEGHWHVMARLTLAAHLAGSPLSEPVDLSFIFQGATPVLPGQLLTHKQQLRQSFSNLARALTVSSNELNKARNTRRLPFTAAWQSCWSDNQLWYAARNEEMQQILEMENFETSPAKGPGAPFPIVIFSNTCALVATLVHHLTALYLLHNKPRLTRPVAEIGSSNSAVWHAQRVVGIVAAFMEAEILDPFVVAAVLYAAKRLSHASQLAVVVNILRRASQSTGIPLQDEINNLETTHHTTDVS</sequence>
<feature type="compositionally biased region" description="Polar residues" evidence="2">
    <location>
        <begin position="67"/>
        <end position="78"/>
    </location>
</feature>
<dbReference type="OrthoDB" id="5419315at2759"/>
<dbReference type="VEuPathDB" id="FungiDB:Z518_07842"/>
<dbReference type="AlphaFoldDB" id="A0A0D2GUB7"/>
<dbReference type="GO" id="GO:0000976">
    <property type="term" value="F:transcription cis-regulatory region binding"/>
    <property type="evidence" value="ECO:0007669"/>
    <property type="project" value="TreeGrafter"/>
</dbReference>
<gene>
    <name evidence="3" type="ORF">Z518_07842</name>
</gene>
<feature type="region of interest" description="Disordered" evidence="2">
    <location>
        <begin position="1"/>
        <end position="52"/>
    </location>
</feature>
<dbReference type="RefSeq" id="XP_013269039.1">
    <property type="nucleotide sequence ID" value="XM_013413585.1"/>
</dbReference>
<feature type="region of interest" description="Disordered" evidence="2">
    <location>
        <begin position="67"/>
        <end position="96"/>
    </location>
</feature>
<dbReference type="HOGENOM" id="CLU_008719_6_2_1"/>
<dbReference type="GO" id="GO:0005634">
    <property type="term" value="C:nucleus"/>
    <property type="evidence" value="ECO:0007669"/>
    <property type="project" value="TreeGrafter"/>
</dbReference>
<dbReference type="EMBL" id="KN847480">
    <property type="protein sequence ID" value="KIX01903.1"/>
    <property type="molecule type" value="Genomic_DNA"/>
</dbReference>
<feature type="compositionally biased region" description="Polar residues" evidence="2">
    <location>
        <begin position="8"/>
        <end position="43"/>
    </location>
</feature>
<organism evidence="3 4">
    <name type="scientific">Rhinocladiella mackenziei CBS 650.93</name>
    <dbReference type="NCBI Taxonomy" id="1442369"/>
    <lineage>
        <taxon>Eukaryota</taxon>
        <taxon>Fungi</taxon>
        <taxon>Dikarya</taxon>
        <taxon>Ascomycota</taxon>
        <taxon>Pezizomycotina</taxon>
        <taxon>Eurotiomycetes</taxon>
        <taxon>Chaetothyriomycetidae</taxon>
        <taxon>Chaetothyriales</taxon>
        <taxon>Herpotrichiellaceae</taxon>
        <taxon>Rhinocladiella</taxon>
    </lineage>
</organism>
<protein>
    <submittedName>
        <fullName evidence="3">Rhinocladiella mackenziei CBS 650.93 unplaced genomic scaffold supercont1.6, whole genome shotgun sequence</fullName>
    </submittedName>
</protein>
<evidence type="ECO:0000256" key="2">
    <source>
        <dbReference type="SAM" id="MobiDB-lite"/>
    </source>
</evidence>
<evidence type="ECO:0000313" key="3">
    <source>
        <dbReference type="EMBL" id="KIX01903.1"/>
    </source>
</evidence>
<keyword evidence="4" id="KW-1185">Reference proteome</keyword>
<keyword evidence="1" id="KW-0539">Nucleus</keyword>
<dbReference type="Proteomes" id="UP000053617">
    <property type="component" value="Unassembled WGS sequence"/>
</dbReference>
<evidence type="ECO:0000313" key="4">
    <source>
        <dbReference type="Proteomes" id="UP000053617"/>
    </source>
</evidence>